<name>A0A074WHM8_9PEZI</name>
<accession>A0A074WHM8</accession>
<dbReference type="OrthoDB" id="3939518at2759"/>
<dbReference type="AlphaFoldDB" id="A0A074WHM8"/>
<protein>
    <submittedName>
        <fullName evidence="1">Uncharacterized protein</fullName>
    </submittedName>
</protein>
<dbReference type="RefSeq" id="XP_013425255.1">
    <property type="nucleotide sequence ID" value="XM_013569801.1"/>
</dbReference>
<keyword evidence="2" id="KW-1185">Reference proteome</keyword>
<reference evidence="1 2" key="1">
    <citation type="journal article" date="2014" name="BMC Genomics">
        <title>Genome sequencing of four Aureobasidium pullulans varieties: biotechnological potential, stress tolerance, and description of new species.</title>
        <authorList>
            <person name="Gostin Ar C."/>
            <person name="Ohm R.A."/>
            <person name="Kogej T."/>
            <person name="Sonjak S."/>
            <person name="Turk M."/>
            <person name="Zajc J."/>
            <person name="Zalar P."/>
            <person name="Grube M."/>
            <person name="Sun H."/>
            <person name="Han J."/>
            <person name="Sharma A."/>
            <person name="Chiniquy J."/>
            <person name="Ngan C.Y."/>
            <person name="Lipzen A."/>
            <person name="Barry K."/>
            <person name="Grigoriev I.V."/>
            <person name="Gunde-Cimerman N."/>
        </authorList>
    </citation>
    <scope>NUCLEOTIDE SEQUENCE [LARGE SCALE GENOMIC DNA]</scope>
    <source>
        <strain evidence="1 2">CBS 147.97</strain>
    </source>
</reference>
<dbReference type="GeneID" id="25413960"/>
<evidence type="ECO:0000313" key="2">
    <source>
        <dbReference type="Proteomes" id="UP000027730"/>
    </source>
</evidence>
<proteinExistence type="predicted"/>
<dbReference type="EMBL" id="KL584715">
    <property type="protein sequence ID" value="KEQ71104.1"/>
    <property type="molecule type" value="Genomic_DNA"/>
</dbReference>
<evidence type="ECO:0000313" key="1">
    <source>
        <dbReference type="EMBL" id="KEQ71104.1"/>
    </source>
</evidence>
<gene>
    <name evidence="1" type="ORF">M436DRAFT_65906</name>
</gene>
<organism evidence="1 2">
    <name type="scientific">Aureobasidium namibiae CBS 147.97</name>
    <dbReference type="NCBI Taxonomy" id="1043004"/>
    <lineage>
        <taxon>Eukaryota</taxon>
        <taxon>Fungi</taxon>
        <taxon>Dikarya</taxon>
        <taxon>Ascomycota</taxon>
        <taxon>Pezizomycotina</taxon>
        <taxon>Dothideomycetes</taxon>
        <taxon>Dothideomycetidae</taxon>
        <taxon>Dothideales</taxon>
        <taxon>Saccotheciaceae</taxon>
        <taxon>Aureobasidium</taxon>
    </lineage>
</organism>
<dbReference type="Proteomes" id="UP000027730">
    <property type="component" value="Unassembled WGS sequence"/>
</dbReference>
<sequence>MQDVVIFRLKFKTRGVGMATKWYIRVADGKGLKSVGFSNSSKSKSWSTGIDLNIENMVTDGRPFIIHINQPQSDLDQYHATIDGLVVARASRFKAEPDSKFSSWQIEVAQGFDLALGVVICRILAWHPLTRDWVKEEIRGSFDYRHAQSQQGNAASMSLIASSAMLTL</sequence>
<dbReference type="HOGENOM" id="CLU_1586136_0_0_1"/>